<dbReference type="AlphaFoldDB" id="X1V7V1"/>
<feature type="transmembrane region" description="Helical" evidence="1">
    <location>
        <begin position="116"/>
        <end position="136"/>
    </location>
</feature>
<reference evidence="2" key="1">
    <citation type="journal article" date="2014" name="Front. Microbiol.">
        <title>High frequency of phylogenetically diverse reductive dehalogenase-homologous genes in deep subseafloor sedimentary metagenomes.</title>
        <authorList>
            <person name="Kawai M."/>
            <person name="Futagami T."/>
            <person name="Toyoda A."/>
            <person name="Takaki Y."/>
            <person name="Nishi S."/>
            <person name="Hori S."/>
            <person name="Arai W."/>
            <person name="Tsubouchi T."/>
            <person name="Morono Y."/>
            <person name="Uchiyama I."/>
            <person name="Ito T."/>
            <person name="Fujiyama A."/>
            <person name="Inagaki F."/>
            <person name="Takami H."/>
        </authorList>
    </citation>
    <scope>NUCLEOTIDE SEQUENCE</scope>
    <source>
        <strain evidence="2">Expedition CK06-06</strain>
    </source>
</reference>
<evidence type="ECO:0000256" key="1">
    <source>
        <dbReference type="SAM" id="Phobius"/>
    </source>
</evidence>
<feature type="transmembrane region" description="Helical" evidence="1">
    <location>
        <begin position="173"/>
        <end position="197"/>
    </location>
</feature>
<keyword evidence="1" id="KW-0812">Transmembrane</keyword>
<gene>
    <name evidence="2" type="ORF">S12H4_31899</name>
</gene>
<accession>X1V7V1</accession>
<feature type="transmembrane region" description="Helical" evidence="1">
    <location>
        <begin position="218"/>
        <end position="240"/>
    </location>
</feature>
<feature type="non-terminal residue" evidence="2">
    <location>
        <position position="1"/>
    </location>
</feature>
<name>X1V7V1_9ZZZZ</name>
<evidence type="ECO:0008006" key="3">
    <source>
        <dbReference type="Google" id="ProtNLM"/>
    </source>
</evidence>
<evidence type="ECO:0000313" key="2">
    <source>
        <dbReference type="EMBL" id="GAJ01160.1"/>
    </source>
</evidence>
<keyword evidence="1" id="KW-0472">Membrane</keyword>
<keyword evidence="1" id="KW-1133">Transmembrane helix</keyword>
<organism evidence="2">
    <name type="scientific">marine sediment metagenome</name>
    <dbReference type="NCBI Taxonomy" id="412755"/>
    <lineage>
        <taxon>unclassified sequences</taxon>
        <taxon>metagenomes</taxon>
        <taxon>ecological metagenomes</taxon>
    </lineage>
</organism>
<proteinExistence type="predicted"/>
<dbReference type="EMBL" id="BARW01018659">
    <property type="protein sequence ID" value="GAJ01160.1"/>
    <property type="molecule type" value="Genomic_DNA"/>
</dbReference>
<comment type="caution">
    <text evidence="2">The sequence shown here is derived from an EMBL/GenBank/DDBJ whole genome shotgun (WGS) entry which is preliminary data.</text>
</comment>
<sequence>GNGMPPELAFGRVAMASRGLVTEDFFRRVNYNIRQAGMGVEKAIFDSKRGAIIYYPSELIATSMRILIESSKKGLKIAAVSLRSISDYVKNIQKINNRLRDMLAEIISDMKSNMTFLAPLLSGVVVGLAAMITSILNRLDIATQITGGEAIEGIGNLGTITDLFQIQNVIPPYFLQIAIGIYLVQIIFILTSTLVMVDSGEDKLEKVNKTGKNLKRGILLFFIVAVLTTFVLFILTSVVLTNLI</sequence>
<protein>
    <recommendedName>
        <fullName evidence="3">Type II secretion system protein GspF domain-containing protein</fullName>
    </recommendedName>
</protein>